<dbReference type="eggNOG" id="KOG2504">
    <property type="taxonomic scope" value="Eukaryota"/>
</dbReference>
<feature type="transmembrane region" description="Helical" evidence="3">
    <location>
        <begin position="141"/>
        <end position="161"/>
    </location>
</feature>
<accession>T1J937</accession>
<feature type="transmembrane region" description="Helical" evidence="3">
    <location>
        <begin position="83"/>
        <end position="102"/>
    </location>
</feature>
<keyword evidence="3" id="KW-1133">Transmembrane helix</keyword>
<dbReference type="EnsemblMetazoa" id="SMAR010228-RA">
    <property type="protein sequence ID" value="SMAR010228-PA"/>
    <property type="gene ID" value="SMAR010228"/>
</dbReference>
<comment type="subcellular location">
    <subcellularLocation>
        <location evidence="1">Membrane</location>
        <topology evidence="1">Multi-pass membrane protein</topology>
    </subcellularLocation>
</comment>
<reference evidence="5" key="2">
    <citation type="submission" date="2015-02" db="UniProtKB">
        <authorList>
            <consortium name="EnsemblMetazoa"/>
        </authorList>
    </citation>
    <scope>IDENTIFICATION</scope>
</reference>
<dbReference type="PROSITE" id="PS50850">
    <property type="entry name" value="MFS"/>
    <property type="match status" value="1"/>
</dbReference>
<evidence type="ECO:0000313" key="5">
    <source>
        <dbReference type="EnsemblMetazoa" id="SMAR010228-PA"/>
    </source>
</evidence>
<dbReference type="InterPro" id="IPR011701">
    <property type="entry name" value="MFS"/>
</dbReference>
<dbReference type="GO" id="GO:0008028">
    <property type="term" value="F:monocarboxylic acid transmembrane transporter activity"/>
    <property type="evidence" value="ECO:0007669"/>
    <property type="project" value="TreeGrafter"/>
</dbReference>
<evidence type="ECO:0000256" key="3">
    <source>
        <dbReference type="SAM" id="Phobius"/>
    </source>
</evidence>
<feature type="transmembrane region" description="Helical" evidence="3">
    <location>
        <begin position="455"/>
        <end position="475"/>
    </location>
</feature>
<proteinExistence type="predicted"/>
<dbReference type="STRING" id="126957.T1J937"/>
<keyword evidence="3" id="KW-0812">Transmembrane</keyword>
<feature type="transmembrane region" description="Helical" evidence="3">
    <location>
        <begin position="387"/>
        <end position="404"/>
    </location>
</feature>
<dbReference type="HOGENOM" id="CLU_001265_59_2_1"/>
<protein>
    <recommendedName>
        <fullName evidence="4">Major facilitator superfamily (MFS) profile domain-containing protein</fullName>
    </recommendedName>
</protein>
<organism evidence="5 6">
    <name type="scientific">Strigamia maritima</name>
    <name type="common">European centipede</name>
    <name type="synonym">Geophilus maritimus</name>
    <dbReference type="NCBI Taxonomy" id="126957"/>
    <lineage>
        <taxon>Eukaryota</taxon>
        <taxon>Metazoa</taxon>
        <taxon>Ecdysozoa</taxon>
        <taxon>Arthropoda</taxon>
        <taxon>Myriapoda</taxon>
        <taxon>Chilopoda</taxon>
        <taxon>Pleurostigmophora</taxon>
        <taxon>Geophilomorpha</taxon>
        <taxon>Linotaeniidae</taxon>
        <taxon>Strigamia</taxon>
    </lineage>
</organism>
<dbReference type="PANTHER" id="PTHR11360">
    <property type="entry name" value="MONOCARBOXYLATE TRANSPORTER"/>
    <property type="match status" value="1"/>
</dbReference>
<dbReference type="AlphaFoldDB" id="T1J937"/>
<dbReference type="EMBL" id="JH431969">
    <property type="status" value="NOT_ANNOTATED_CDS"/>
    <property type="molecule type" value="Genomic_DNA"/>
</dbReference>
<keyword evidence="3" id="KW-0472">Membrane</keyword>
<dbReference type="InterPro" id="IPR020846">
    <property type="entry name" value="MFS_dom"/>
</dbReference>
<feature type="transmembrane region" description="Helical" evidence="3">
    <location>
        <begin position="108"/>
        <end position="134"/>
    </location>
</feature>
<name>T1J937_STRMM</name>
<dbReference type="InterPro" id="IPR050327">
    <property type="entry name" value="Proton-linked_MCT"/>
</dbReference>
<feature type="transmembrane region" description="Helical" evidence="3">
    <location>
        <begin position="546"/>
        <end position="569"/>
    </location>
</feature>
<feature type="transmembrane region" description="Helical" evidence="3">
    <location>
        <begin position="511"/>
        <end position="534"/>
    </location>
</feature>
<keyword evidence="6" id="KW-1185">Reference proteome</keyword>
<feature type="region of interest" description="Disordered" evidence="2">
    <location>
        <begin position="264"/>
        <end position="286"/>
    </location>
</feature>
<reference evidence="6" key="1">
    <citation type="submission" date="2011-05" db="EMBL/GenBank/DDBJ databases">
        <authorList>
            <person name="Richards S.R."/>
            <person name="Qu J."/>
            <person name="Jiang H."/>
            <person name="Jhangiani S.N."/>
            <person name="Agravi P."/>
            <person name="Goodspeed R."/>
            <person name="Gross S."/>
            <person name="Mandapat C."/>
            <person name="Jackson L."/>
            <person name="Mathew T."/>
            <person name="Pu L."/>
            <person name="Thornton R."/>
            <person name="Saada N."/>
            <person name="Wilczek-Boney K.B."/>
            <person name="Lee S."/>
            <person name="Kovar C."/>
            <person name="Wu Y."/>
            <person name="Scherer S.E."/>
            <person name="Worley K.C."/>
            <person name="Muzny D.M."/>
            <person name="Gibbs R."/>
        </authorList>
    </citation>
    <scope>NUCLEOTIDE SEQUENCE</scope>
    <source>
        <strain evidence="6">Brora</strain>
    </source>
</reference>
<feature type="domain" description="Major facilitator superfamily (MFS) profile" evidence="4">
    <location>
        <begin position="380"/>
        <end position="574"/>
    </location>
</feature>
<evidence type="ECO:0000256" key="2">
    <source>
        <dbReference type="SAM" id="MobiDB-lite"/>
    </source>
</evidence>
<dbReference type="GO" id="GO:0016020">
    <property type="term" value="C:membrane"/>
    <property type="evidence" value="ECO:0007669"/>
    <property type="project" value="UniProtKB-SubCell"/>
</dbReference>
<feature type="transmembrane region" description="Helical" evidence="3">
    <location>
        <begin position="54"/>
        <end position="76"/>
    </location>
</feature>
<dbReference type="Proteomes" id="UP000014500">
    <property type="component" value="Unassembled WGS sequence"/>
</dbReference>
<dbReference type="OMA" id="FICRISL"/>
<dbReference type="InterPro" id="IPR036259">
    <property type="entry name" value="MFS_trans_sf"/>
</dbReference>
<evidence type="ECO:0000256" key="1">
    <source>
        <dbReference type="ARBA" id="ARBA00004141"/>
    </source>
</evidence>
<feature type="transmembrane region" description="Helical" evidence="3">
    <location>
        <begin position="12"/>
        <end position="34"/>
    </location>
</feature>
<dbReference type="Pfam" id="PF07690">
    <property type="entry name" value="MFS_1"/>
    <property type="match status" value="1"/>
</dbReference>
<sequence>MDVSRSVSPDGGWGWVVTAATSMIYFITFGLNTSHGIIMVGLMRELFPNDRNRLTLIPLLCNGITRLLAPLMVYFSLKSSYRLILFTGGLLLTLGLALSFMVPSVNFLIITLGVLMGTGGGGCVFPAAILTTLYFDKHVSLANGIYTAGASVGCVTVPLFIEYLLHTVGVRDTFLYMACLSLQICVAASLCQPVEWHMKEANPESIDGKSGCVQVNPKDRPVTHTIFDLKASDREMKQQLKKNRVVLTRFEYKQSSVRVRVTANNTSKPNNNSLILNPTTLRKPPSKVSLDNYNLYNRQVSQLSVETADHHQPAFDRKDSFRSSLSSRISASFVQGLRKASLPMSHPTDLVARCPLQTQPSIPEENGKTDMETKNSSMFSFFKNSEFYLLTLLSTGFYLNMTTFPIITPDYAINELSGTESLEMAAYLISALSLADFICRISLSWIWDKPFINKLYCFLFGNVIGGCCLIAASFAQTYQDLMILGIIDGFSTGISGVLVSVIFMQSIGPKYFGIAISTASLTGGVLMVSNGFLISFLKQQTGSYKLIYFGMGIFQLAGSAIWIICNFLIPKKKI</sequence>
<evidence type="ECO:0000313" key="6">
    <source>
        <dbReference type="Proteomes" id="UP000014500"/>
    </source>
</evidence>
<evidence type="ECO:0000259" key="4">
    <source>
        <dbReference type="PROSITE" id="PS50850"/>
    </source>
</evidence>
<dbReference type="SUPFAM" id="SSF103473">
    <property type="entry name" value="MFS general substrate transporter"/>
    <property type="match status" value="1"/>
</dbReference>
<feature type="transmembrane region" description="Helical" evidence="3">
    <location>
        <begin position="424"/>
        <end position="443"/>
    </location>
</feature>
<dbReference type="Gene3D" id="1.20.1250.20">
    <property type="entry name" value="MFS general substrate transporter like domains"/>
    <property type="match status" value="2"/>
</dbReference>
<dbReference type="PhylomeDB" id="T1J937"/>
<dbReference type="PANTHER" id="PTHR11360:SF303">
    <property type="entry name" value="MAJOR FACILITATOR SUPERFAMILY (MFS) PROFILE DOMAIN-CONTAINING PROTEIN"/>
    <property type="match status" value="1"/>
</dbReference>
<feature type="transmembrane region" description="Helical" evidence="3">
    <location>
        <begin position="481"/>
        <end position="504"/>
    </location>
</feature>
<feature type="compositionally biased region" description="Polar residues" evidence="2">
    <location>
        <begin position="264"/>
        <end position="280"/>
    </location>
</feature>